<name>A0ABP9DF61_9ACTN</name>
<organism evidence="2 3">
    <name type="scientific">Kitasatospora terrestris</name>
    <dbReference type="NCBI Taxonomy" id="258051"/>
    <lineage>
        <taxon>Bacteria</taxon>
        <taxon>Bacillati</taxon>
        <taxon>Actinomycetota</taxon>
        <taxon>Actinomycetes</taxon>
        <taxon>Kitasatosporales</taxon>
        <taxon>Streptomycetaceae</taxon>
        <taxon>Kitasatospora</taxon>
    </lineage>
</organism>
<gene>
    <name evidence="2" type="ORF">GCM10023235_11190</name>
</gene>
<proteinExistence type="predicted"/>
<evidence type="ECO:0000256" key="1">
    <source>
        <dbReference type="SAM" id="MobiDB-lite"/>
    </source>
</evidence>
<evidence type="ECO:0000313" key="2">
    <source>
        <dbReference type="EMBL" id="GAA4837864.1"/>
    </source>
</evidence>
<dbReference type="EMBL" id="BAABIS010000001">
    <property type="protein sequence ID" value="GAA4837864.1"/>
    <property type="molecule type" value="Genomic_DNA"/>
</dbReference>
<feature type="compositionally biased region" description="Basic and acidic residues" evidence="1">
    <location>
        <begin position="1"/>
        <end position="12"/>
    </location>
</feature>
<sequence>MSAADRWNDHYHQGNGFRPTTEEEPCCSPNAEGEQNPLALAAAGRQGRARPGAADLKPGGVAGRRHRPGGRRAGAGRSGRLPRLREIFSAESSS</sequence>
<reference evidence="3" key="1">
    <citation type="journal article" date="2019" name="Int. J. Syst. Evol. Microbiol.">
        <title>The Global Catalogue of Microorganisms (GCM) 10K type strain sequencing project: providing services to taxonomists for standard genome sequencing and annotation.</title>
        <authorList>
            <consortium name="The Broad Institute Genomics Platform"/>
            <consortium name="The Broad Institute Genome Sequencing Center for Infectious Disease"/>
            <person name="Wu L."/>
            <person name="Ma J."/>
        </authorList>
    </citation>
    <scope>NUCLEOTIDE SEQUENCE [LARGE SCALE GENOMIC DNA]</scope>
    <source>
        <strain evidence="3">JCM 13006</strain>
    </source>
</reference>
<feature type="region of interest" description="Disordered" evidence="1">
    <location>
        <begin position="1"/>
        <end position="94"/>
    </location>
</feature>
<feature type="compositionally biased region" description="Low complexity" evidence="1">
    <location>
        <begin position="37"/>
        <end position="54"/>
    </location>
</feature>
<dbReference type="RefSeq" id="WP_345695635.1">
    <property type="nucleotide sequence ID" value="NZ_BAABIS010000001.1"/>
</dbReference>
<evidence type="ECO:0000313" key="3">
    <source>
        <dbReference type="Proteomes" id="UP001501752"/>
    </source>
</evidence>
<accession>A0ABP9DF61</accession>
<protein>
    <submittedName>
        <fullName evidence="2">Uncharacterized protein</fullName>
    </submittedName>
</protein>
<comment type="caution">
    <text evidence="2">The sequence shown here is derived from an EMBL/GenBank/DDBJ whole genome shotgun (WGS) entry which is preliminary data.</text>
</comment>
<dbReference type="Proteomes" id="UP001501752">
    <property type="component" value="Unassembled WGS sequence"/>
</dbReference>
<keyword evidence="3" id="KW-1185">Reference proteome</keyword>